<name>A0A8S0YA12_9GAMM</name>
<evidence type="ECO:0000256" key="1">
    <source>
        <dbReference type="SAM" id="Coils"/>
    </source>
</evidence>
<gene>
    <name evidence="2" type="ORF">METHB2_300029</name>
</gene>
<evidence type="ECO:0000313" key="3">
    <source>
        <dbReference type="Proteomes" id="UP000494216"/>
    </source>
</evidence>
<protein>
    <submittedName>
        <fullName evidence="2">Uncharacterized protein</fullName>
    </submittedName>
</protein>
<dbReference type="EMBL" id="CADCXN010000059">
    <property type="protein sequence ID" value="CAA9890951.1"/>
    <property type="molecule type" value="Genomic_DNA"/>
</dbReference>
<dbReference type="AlphaFoldDB" id="A0A8S0YA12"/>
<evidence type="ECO:0000313" key="2">
    <source>
        <dbReference type="EMBL" id="CAA9890951.1"/>
    </source>
</evidence>
<feature type="coiled-coil region" evidence="1">
    <location>
        <begin position="332"/>
        <end position="403"/>
    </location>
</feature>
<accession>A0A8S0YA12</accession>
<organism evidence="2 3">
    <name type="scientific">Candidatus Methylobacter favarea</name>
    <dbReference type="NCBI Taxonomy" id="2707345"/>
    <lineage>
        <taxon>Bacteria</taxon>
        <taxon>Pseudomonadati</taxon>
        <taxon>Pseudomonadota</taxon>
        <taxon>Gammaproteobacteria</taxon>
        <taxon>Methylococcales</taxon>
        <taxon>Methylococcaceae</taxon>
        <taxon>Methylobacter</taxon>
    </lineage>
</organism>
<dbReference type="Proteomes" id="UP000494216">
    <property type="component" value="Unassembled WGS sequence"/>
</dbReference>
<comment type="caution">
    <text evidence="2">The sequence shown here is derived from an EMBL/GenBank/DDBJ whole genome shotgun (WGS) entry which is preliminary data.</text>
</comment>
<dbReference type="RefSeq" id="WP_174625854.1">
    <property type="nucleotide sequence ID" value="NZ_CADCXN010000059.1"/>
</dbReference>
<sequence>MSSSESSLDAWLADFNSDLTDSRQAVWDPGFDGERKVVISSLGPYRRLFLRPAKFIPRFFHSVYSLPIEEWNLSFKIMLYGGFCTMRAELNIHFQATFNYVQRNWEELPEINSHIKSNYNRLIKNIVDAELHNLKDSAWLQTGLTDVERGIETIINETLILKHIQCRTICSLNPGFEELSENSKLDSRFIRESVYLNVLQKNFDFREKQAQELFRQKEELDLQRLKDVNQENEIQQHKQALAAENTRRLLEDQQQQLIAQYAVEKRLYAEKIKHEKHLKAIEQDAEIQFNKDQQPKQQQIEQDMHNRKLEHEAILKERDLNAEIRAYENQQLKWHEAKKQELRLKQLELEAEIKEREAYQQDHQKLLEKLEAEKIRHQMRLKEMQLEAEQKELELRAEATKNKDDYLRREIEWLVLDKQRAELARAIREASGDMDNPERLQDKPN</sequence>
<proteinExistence type="predicted"/>
<feature type="coiled-coil region" evidence="1">
    <location>
        <begin position="215"/>
        <end position="260"/>
    </location>
</feature>
<reference evidence="2 3" key="1">
    <citation type="submission" date="2020-02" db="EMBL/GenBank/DDBJ databases">
        <authorList>
            <person name="Hogendoorn C."/>
        </authorList>
    </citation>
    <scope>NUCLEOTIDE SEQUENCE [LARGE SCALE GENOMIC DNA]</scope>
    <source>
        <strain evidence="2">METHB21</strain>
    </source>
</reference>
<keyword evidence="3" id="KW-1185">Reference proteome</keyword>
<keyword evidence="1" id="KW-0175">Coiled coil</keyword>